<accession>A0A239J0N6</accession>
<protein>
    <submittedName>
        <fullName evidence="2">IclR helix-turn-helix domain-containing protein</fullName>
    </submittedName>
</protein>
<dbReference type="Pfam" id="PF09339">
    <property type="entry name" value="HTH_IclR"/>
    <property type="match status" value="1"/>
</dbReference>
<evidence type="ECO:0000313" key="3">
    <source>
        <dbReference type="Proteomes" id="UP000198356"/>
    </source>
</evidence>
<dbReference type="OrthoDB" id="9800520at2"/>
<name>A0A239J0N6_9BACT</name>
<dbReference type="Proteomes" id="UP000198356">
    <property type="component" value="Unassembled WGS sequence"/>
</dbReference>
<dbReference type="EMBL" id="FZOU01000003">
    <property type="protein sequence ID" value="SNS99616.1"/>
    <property type="molecule type" value="Genomic_DNA"/>
</dbReference>
<evidence type="ECO:0000313" key="2">
    <source>
        <dbReference type="EMBL" id="SNS99616.1"/>
    </source>
</evidence>
<dbReference type="InterPro" id="IPR005471">
    <property type="entry name" value="Tscrpt_reg_IclR_N"/>
</dbReference>
<dbReference type="SUPFAM" id="SSF46785">
    <property type="entry name" value="Winged helix' DNA-binding domain"/>
    <property type="match status" value="1"/>
</dbReference>
<gene>
    <name evidence="2" type="ORF">SAMN05421770_103390</name>
</gene>
<evidence type="ECO:0000259" key="1">
    <source>
        <dbReference type="PROSITE" id="PS51077"/>
    </source>
</evidence>
<feature type="domain" description="HTH iclR-type" evidence="1">
    <location>
        <begin position="41"/>
        <end position="102"/>
    </location>
</feature>
<keyword evidence="3" id="KW-1185">Reference proteome</keyword>
<sequence>MIRKLPLDIAVTPESDHTLVQASRTLSARRRRPDVDRSYLVPTLSKAIAIIRLLEASAERLNVNQISERSGVPKSTTYRILRTLSAHGYLPRGADGLYFFDESS</sequence>
<dbReference type="AlphaFoldDB" id="A0A239J0N6"/>
<dbReference type="GO" id="GO:0003677">
    <property type="term" value="F:DNA binding"/>
    <property type="evidence" value="ECO:0007669"/>
    <property type="project" value="InterPro"/>
</dbReference>
<dbReference type="PROSITE" id="PS51077">
    <property type="entry name" value="HTH_ICLR"/>
    <property type="match status" value="1"/>
</dbReference>
<organism evidence="2 3">
    <name type="scientific">Granulicella rosea</name>
    <dbReference type="NCBI Taxonomy" id="474952"/>
    <lineage>
        <taxon>Bacteria</taxon>
        <taxon>Pseudomonadati</taxon>
        <taxon>Acidobacteriota</taxon>
        <taxon>Terriglobia</taxon>
        <taxon>Terriglobales</taxon>
        <taxon>Acidobacteriaceae</taxon>
        <taxon>Granulicella</taxon>
    </lineage>
</organism>
<dbReference type="RefSeq" id="WP_089408486.1">
    <property type="nucleotide sequence ID" value="NZ_FZOU01000003.1"/>
</dbReference>
<dbReference type="InterPro" id="IPR036390">
    <property type="entry name" value="WH_DNA-bd_sf"/>
</dbReference>
<reference evidence="2 3" key="1">
    <citation type="submission" date="2017-06" db="EMBL/GenBank/DDBJ databases">
        <authorList>
            <person name="Kim H.J."/>
            <person name="Triplett B.A."/>
        </authorList>
    </citation>
    <scope>NUCLEOTIDE SEQUENCE [LARGE SCALE GENOMIC DNA]</scope>
    <source>
        <strain evidence="2 3">DSM 18704</strain>
    </source>
</reference>
<dbReference type="GO" id="GO:0006355">
    <property type="term" value="P:regulation of DNA-templated transcription"/>
    <property type="evidence" value="ECO:0007669"/>
    <property type="project" value="InterPro"/>
</dbReference>
<proteinExistence type="predicted"/>
<dbReference type="InterPro" id="IPR036388">
    <property type="entry name" value="WH-like_DNA-bd_sf"/>
</dbReference>
<dbReference type="Gene3D" id="1.10.10.10">
    <property type="entry name" value="Winged helix-like DNA-binding domain superfamily/Winged helix DNA-binding domain"/>
    <property type="match status" value="1"/>
</dbReference>